<dbReference type="InterPro" id="IPR014746">
    <property type="entry name" value="Gln_synth/guanido_kin_cat_dom"/>
</dbReference>
<feature type="domain" description="Phosphagen kinase C-terminal" evidence="5">
    <location>
        <begin position="72"/>
        <end position="110"/>
    </location>
</feature>
<dbReference type="GO" id="GO:0016301">
    <property type="term" value="F:kinase activity"/>
    <property type="evidence" value="ECO:0007669"/>
    <property type="project" value="UniProtKB-KW"/>
</dbReference>
<evidence type="ECO:0000256" key="2">
    <source>
        <dbReference type="ARBA" id="ARBA00022741"/>
    </source>
</evidence>
<dbReference type="Gene3D" id="3.30.590.10">
    <property type="entry name" value="Glutamine synthetase/guanido kinase, catalytic domain"/>
    <property type="match status" value="1"/>
</dbReference>
<evidence type="ECO:0000256" key="1">
    <source>
        <dbReference type="ARBA" id="ARBA00022679"/>
    </source>
</evidence>
<reference evidence="7" key="2">
    <citation type="submission" date="2016-11" db="UniProtKB">
        <authorList>
            <consortium name="WormBaseParasite"/>
        </authorList>
    </citation>
    <scope>IDENTIFICATION</scope>
</reference>
<evidence type="ECO:0000256" key="3">
    <source>
        <dbReference type="ARBA" id="ARBA00022777"/>
    </source>
</evidence>
<evidence type="ECO:0000256" key="4">
    <source>
        <dbReference type="ARBA" id="ARBA00022840"/>
    </source>
</evidence>
<accession>A0A1I7VK47</accession>
<proteinExistence type="predicted"/>
<organism evidence="6 7">
    <name type="scientific">Loa loa</name>
    <name type="common">Eye worm</name>
    <name type="synonym">Filaria loa</name>
    <dbReference type="NCBI Taxonomy" id="7209"/>
    <lineage>
        <taxon>Eukaryota</taxon>
        <taxon>Metazoa</taxon>
        <taxon>Ecdysozoa</taxon>
        <taxon>Nematoda</taxon>
        <taxon>Chromadorea</taxon>
        <taxon>Rhabditida</taxon>
        <taxon>Spirurina</taxon>
        <taxon>Spiruromorpha</taxon>
        <taxon>Filarioidea</taxon>
        <taxon>Onchocercidae</taxon>
        <taxon>Loa</taxon>
    </lineage>
</organism>
<protein>
    <submittedName>
        <fullName evidence="7">Phosphagen kinase C-terminal domain-containing protein</fullName>
    </submittedName>
</protein>
<dbReference type="Pfam" id="PF00217">
    <property type="entry name" value="ATP-gua_Ptrans"/>
    <property type="match status" value="1"/>
</dbReference>
<keyword evidence="3" id="KW-0418">Kinase</keyword>
<keyword evidence="6" id="KW-1185">Reference proteome</keyword>
<evidence type="ECO:0000313" key="7">
    <source>
        <dbReference type="WBParaSite" id="EN70_3406"/>
    </source>
</evidence>
<name>A0A1I7VK47_LOALO</name>
<keyword evidence="2" id="KW-0547">Nucleotide-binding</keyword>
<dbReference type="Proteomes" id="UP000095285">
    <property type="component" value="Unassembled WGS sequence"/>
</dbReference>
<sequence length="133" mass="15586">MIFLRLCFSRPHMCCGNIEQILGRLIKGSIFRLAYFLPSNFEYCKTCIGTLSFPKIDAKSDFTICVELKLRIRGGVYDIANEARLRLMEFEAVKQVHGGVKQLIEMERKAQIRRFLYLTFLTKYDLWSTNVFE</sequence>
<dbReference type="WBParaSite" id="EN70_3406">
    <property type="protein sequence ID" value="EN70_3406"/>
    <property type="gene ID" value="EN70_3406"/>
</dbReference>
<evidence type="ECO:0000259" key="5">
    <source>
        <dbReference type="Pfam" id="PF00217"/>
    </source>
</evidence>
<dbReference type="AlphaFoldDB" id="A0A1I7VK47"/>
<keyword evidence="4" id="KW-0067">ATP-binding</keyword>
<evidence type="ECO:0000313" key="6">
    <source>
        <dbReference type="Proteomes" id="UP000095285"/>
    </source>
</evidence>
<dbReference type="STRING" id="7209.A0A1I7VK47"/>
<reference evidence="6" key="1">
    <citation type="submission" date="2012-04" db="EMBL/GenBank/DDBJ databases">
        <title>The Genome Sequence of Loa loa.</title>
        <authorList>
            <consortium name="The Broad Institute Genome Sequencing Platform"/>
            <consortium name="Broad Institute Genome Sequencing Center for Infectious Disease"/>
            <person name="Nutman T.B."/>
            <person name="Fink D.L."/>
            <person name="Russ C."/>
            <person name="Young S."/>
            <person name="Zeng Q."/>
            <person name="Gargeya S."/>
            <person name="Alvarado L."/>
            <person name="Berlin A."/>
            <person name="Chapman S.B."/>
            <person name="Chen Z."/>
            <person name="Freedman E."/>
            <person name="Gellesch M."/>
            <person name="Goldberg J."/>
            <person name="Griggs A."/>
            <person name="Gujja S."/>
            <person name="Heilman E.R."/>
            <person name="Heiman D."/>
            <person name="Howarth C."/>
            <person name="Mehta T."/>
            <person name="Neiman D."/>
            <person name="Pearson M."/>
            <person name="Roberts A."/>
            <person name="Saif S."/>
            <person name="Shea T."/>
            <person name="Shenoy N."/>
            <person name="Sisk P."/>
            <person name="Stolte C."/>
            <person name="Sykes S."/>
            <person name="White J."/>
            <person name="Yandava C."/>
            <person name="Haas B."/>
            <person name="Henn M.R."/>
            <person name="Nusbaum C."/>
            <person name="Birren B."/>
        </authorList>
    </citation>
    <scope>NUCLEOTIDE SEQUENCE [LARGE SCALE GENOMIC DNA]</scope>
</reference>
<dbReference type="InterPro" id="IPR022414">
    <property type="entry name" value="ATP-guanido_PTrfase_cat"/>
</dbReference>
<dbReference type="SUPFAM" id="SSF55931">
    <property type="entry name" value="Glutamine synthetase/guanido kinase"/>
    <property type="match status" value="1"/>
</dbReference>
<dbReference type="GO" id="GO:0005524">
    <property type="term" value="F:ATP binding"/>
    <property type="evidence" value="ECO:0007669"/>
    <property type="project" value="UniProtKB-KW"/>
</dbReference>
<keyword evidence="1" id="KW-0808">Transferase</keyword>